<dbReference type="EMBL" id="JAUSTP010000010">
    <property type="protein sequence ID" value="MDQ0189787.1"/>
    <property type="molecule type" value="Genomic_DNA"/>
</dbReference>
<reference evidence="1 2" key="1">
    <citation type="submission" date="2023-07" db="EMBL/GenBank/DDBJ databases">
        <title>Genomic Encyclopedia of Type Strains, Phase IV (KMG-IV): sequencing the most valuable type-strain genomes for metagenomic binning, comparative biology and taxonomic classification.</title>
        <authorList>
            <person name="Goeker M."/>
        </authorList>
    </citation>
    <scope>NUCLEOTIDE SEQUENCE [LARGE SCALE GENOMIC DNA]</scope>
    <source>
        <strain evidence="1 2">DSM 4006</strain>
    </source>
</reference>
<organism evidence="1 2">
    <name type="scientific">Alicyclobacillus cycloheptanicus</name>
    <dbReference type="NCBI Taxonomy" id="1457"/>
    <lineage>
        <taxon>Bacteria</taxon>
        <taxon>Bacillati</taxon>
        <taxon>Bacillota</taxon>
        <taxon>Bacilli</taxon>
        <taxon>Bacillales</taxon>
        <taxon>Alicyclobacillaceae</taxon>
        <taxon>Alicyclobacillus</taxon>
    </lineage>
</organism>
<gene>
    <name evidence="1" type="ORF">J2S03_001634</name>
</gene>
<proteinExistence type="predicted"/>
<name>A0ABT9XHK1_9BACL</name>
<evidence type="ECO:0000313" key="2">
    <source>
        <dbReference type="Proteomes" id="UP001232973"/>
    </source>
</evidence>
<dbReference type="Proteomes" id="UP001232973">
    <property type="component" value="Unassembled WGS sequence"/>
</dbReference>
<keyword evidence="2" id="KW-1185">Reference proteome</keyword>
<protein>
    <submittedName>
        <fullName evidence="1">Uncharacterized protein</fullName>
    </submittedName>
</protein>
<evidence type="ECO:0000313" key="1">
    <source>
        <dbReference type="EMBL" id="MDQ0189787.1"/>
    </source>
</evidence>
<feature type="non-terminal residue" evidence="1">
    <location>
        <position position="1"/>
    </location>
</feature>
<comment type="caution">
    <text evidence="1">The sequence shown here is derived from an EMBL/GenBank/DDBJ whole genome shotgun (WGS) entry which is preliminary data.</text>
</comment>
<accession>A0ABT9XHK1</accession>
<sequence length="45" mass="5010">DGTTTTTMTDWRYDFHANVGEKFTAKQRERLQGARVSAGVSEYAG</sequence>